<feature type="transmembrane region" description="Helical" evidence="7">
    <location>
        <begin position="212"/>
        <end position="235"/>
    </location>
</feature>
<dbReference type="InterPro" id="IPR051393">
    <property type="entry name" value="ABC_transporter_permease"/>
</dbReference>
<evidence type="ECO:0000256" key="2">
    <source>
        <dbReference type="ARBA" id="ARBA00022448"/>
    </source>
</evidence>
<protein>
    <submittedName>
        <fullName evidence="9">ABC transporter permease</fullName>
    </submittedName>
</protein>
<accession>A0A2D6YNK6</accession>
<dbReference type="InterPro" id="IPR000515">
    <property type="entry name" value="MetI-like"/>
</dbReference>
<dbReference type="Pfam" id="PF00528">
    <property type="entry name" value="BPD_transp_1"/>
    <property type="match status" value="1"/>
</dbReference>
<dbReference type="Gene3D" id="1.10.3720.10">
    <property type="entry name" value="MetI-like"/>
    <property type="match status" value="1"/>
</dbReference>
<dbReference type="InterPro" id="IPR035906">
    <property type="entry name" value="MetI-like_sf"/>
</dbReference>
<evidence type="ECO:0000256" key="7">
    <source>
        <dbReference type="RuleBase" id="RU363032"/>
    </source>
</evidence>
<keyword evidence="5 7" id="KW-1133">Transmembrane helix</keyword>
<evidence type="ECO:0000256" key="6">
    <source>
        <dbReference type="ARBA" id="ARBA00023136"/>
    </source>
</evidence>
<dbReference type="PROSITE" id="PS50928">
    <property type="entry name" value="ABC_TM1"/>
    <property type="match status" value="1"/>
</dbReference>
<gene>
    <name evidence="9" type="ORF">CMN54_14830</name>
</gene>
<keyword evidence="3" id="KW-1003">Cell membrane</keyword>
<comment type="caution">
    <text evidence="9">The sequence shown here is derived from an EMBL/GenBank/DDBJ whole genome shotgun (WGS) entry which is preliminary data.</text>
</comment>
<comment type="similarity">
    <text evidence="7">Belongs to the binding-protein-dependent transport system permease family.</text>
</comment>
<keyword evidence="4 7" id="KW-0812">Transmembrane</keyword>
<evidence type="ECO:0000256" key="5">
    <source>
        <dbReference type="ARBA" id="ARBA00022989"/>
    </source>
</evidence>
<dbReference type="AlphaFoldDB" id="A0A2D6YNK6"/>
<feature type="transmembrane region" description="Helical" evidence="7">
    <location>
        <begin position="166"/>
        <end position="191"/>
    </location>
</feature>
<dbReference type="PANTHER" id="PTHR30193:SF37">
    <property type="entry name" value="INNER MEMBRANE ABC TRANSPORTER PERMEASE PROTEIN YCJO"/>
    <property type="match status" value="1"/>
</dbReference>
<reference evidence="10" key="1">
    <citation type="submission" date="2017-09" db="EMBL/GenBank/DDBJ databases">
        <title>The Reconstruction of 2,631 Draft Metagenome-Assembled Genomes from the Global Oceans.</title>
        <authorList>
            <person name="Tully B.J."/>
            <person name="Graham E.D."/>
            <person name="Heidelberg J.F."/>
        </authorList>
    </citation>
    <scope>NUCLEOTIDE SEQUENCE [LARGE SCALE GENOMIC DNA]</scope>
</reference>
<proteinExistence type="inferred from homology"/>
<name>A0A2D6YNK6_9DELT</name>
<evidence type="ECO:0000256" key="1">
    <source>
        <dbReference type="ARBA" id="ARBA00004651"/>
    </source>
</evidence>
<dbReference type="CDD" id="cd06261">
    <property type="entry name" value="TM_PBP2"/>
    <property type="match status" value="1"/>
</dbReference>
<dbReference type="Proteomes" id="UP000226525">
    <property type="component" value="Unassembled WGS sequence"/>
</dbReference>
<feature type="transmembrane region" description="Helical" evidence="7">
    <location>
        <begin position="7"/>
        <end position="27"/>
    </location>
</feature>
<keyword evidence="2 7" id="KW-0813">Transport</keyword>
<evidence type="ECO:0000313" key="9">
    <source>
        <dbReference type="EMBL" id="MAH64685.1"/>
    </source>
</evidence>
<organism evidence="9 10">
    <name type="scientific">SAR324 cluster bacterium</name>
    <dbReference type="NCBI Taxonomy" id="2024889"/>
    <lineage>
        <taxon>Bacteria</taxon>
        <taxon>Deltaproteobacteria</taxon>
        <taxon>SAR324 cluster</taxon>
    </lineage>
</organism>
<evidence type="ECO:0000256" key="3">
    <source>
        <dbReference type="ARBA" id="ARBA00022475"/>
    </source>
</evidence>
<evidence type="ECO:0000256" key="4">
    <source>
        <dbReference type="ARBA" id="ARBA00022692"/>
    </source>
</evidence>
<feature type="transmembrane region" description="Helical" evidence="7">
    <location>
        <begin position="274"/>
        <end position="294"/>
    </location>
</feature>
<dbReference type="GO" id="GO:0005886">
    <property type="term" value="C:plasma membrane"/>
    <property type="evidence" value="ECO:0007669"/>
    <property type="project" value="UniProtKB-SubCell"/>
</dbReference>
<feature type="transmembrane region" description="Helical" evidence="7">
    <location>
        <begin position="117"/>
        <end position="136"/>
    </location>
</feature>
<dbReference type="EMBL" id="NZEX01000180">
    <property type="protein sequence ID" value="MAH64685.1"/>
    <property type="molecule type" value="Genomic_DNA"/>
</dbReference>
<keyword evidence="6 7" id="KW-0472">Membrane</keyword>
<comment type="subcellular location">
    <subcellularLocation>
        <location evidence="1 7">Cell membrane</location>
        <topology evidence="1 7">Multi-pass membrane protein</topology>
    </subcellularLocation>
</comment>
<dbReference type="SUPFAM" id="SSF161098">
    <property type="entry name" value="MetI-like"/>
    <property type="match status" value="1"/>
</dbReference>
<evidence type="ECO:0000259" key="8">
    <source>
        <dbReference type="PROSITE" id="PS50928"/>
    </source>
</evidence>
<feature type="transmembrane region" description="Helical" evidence="7">
    <location>
        <begin position="85"/>
        <end position="105"/>
    </location>
</feature>
<sequence>MRDRHLKYLFVLPALVLVLVTSFWPLLQSFWLSFREWKLSRARESRPLWEPELDGWETWPYLLENYQRALEDDLLWNSVQVTTTFMFASVIVSVGLALGLALLLAPEGKFRLTVRTLLILPFAMSPALIGISWRFMLQPDFGLFQALFGALMPGLADVDWLGDPTLALVAIIGSDVWHWTPYLTLVFIGGLANVPRDAQEAAMIDGASSWRVFVDVTLPALVPVLAVGIILKSIFSLKMFDQVYMLTNGGPGNATQTLAHYIYFHGFKYYDMGYASAVSYLLVIPMLGLTWLYMKLVFLKR</sequence>
<feature type="domain" description="ABC transmembrane type-1" evidence="8">
    <location>
        <begin position="79"/>
        <end position="293"/>
    </location>
</feature>
<dbReference type="GO" id="GO:0055085">
    <property type="term" value="P:transmembrane transport"/>
    <property type="evidence" value="ECO:0007669"/>
    <property type="project" value="InterPro"/>
</dbReference>
<evidence type="ECO:0000313" key="10">
    <source>
        <dbReference type="Proteomes" id="UP000226525"/>
    </source>
</evidence>
<dbReference type="PANTHER" id="PTHR30193">
    <property type="entry name" value="ABC TRANSPORTER PERMEASE PROTEIN"/>
    <property type="match status" value="1"/>
</dbReference>